<dbReference type="GO" id="GO:0015344">
    <property type="term" value="F:siderophore uptake transmembrane transporter activity"/>
    <property type="evidence" value="ECO:0007669"/>
    <property type="project" value="TreeGrafter"/>
</dbReference>
<keyword evidence="9" id="KW-0998">Cell outer membrane</keyword>
<dbReference type="AlphaFoldDB" id="A0A936F145"/>
<feature type="domain" description="TonB-dependent receptor-like beta-barrel" evidence="10">
    <location>
        <begin position="42"/>
        <end position="247"/>
    </location>
</feature>
<keyword evidence="4" id="KW-0812">Transmembrane</keyword>
<dbReference type="InterPro" id="IPR036942">
    <property type="entry name" value="Beta-barrel_TonB_sf"/>
</dbReference>
<dbReference type="PANTHER" id="PTHR30069:SF29">
    <property type="entry name" value="HEMOGLOBIN AND HEMOGLOBIN-HAPTOGLOBIN-BINDING PROTEIN 1-RELATED"/>
    <property type="match status" value="1"/>
</dbReference>
<dbReference type="Proteomes" id="UP000709959">
    <property type="component" value="Unassembled WGS sequence"/>
</dbReference>
<dbReference type="PANTHER" id="PTHR30069">
    <property type="entry name" value="TONB-DEPENDENT OUTER MEMBRANE RECEPTOR"/>
    <property type="match status" value="1"/>
</dbReference>
<evidence type="ECO:0000256" key="1">
    <source>
        <dbReference type="ARBA" id="ARBA00004571"/>
    </source>
</evidence>
<evidence type="ECO:0000259" key="10">
    <source>
        <dbReference type="Pfam" id="PF00593"/>
    </source>
</evidence>
<evidence type="ECO:0000256" key="9">
    <source>
        <dbReference type="ARBA" id="ARBA00023237"/>
    </source>
</evidence>
<keyword evidence="7" id="KW-0472">Membrane</keyword>
<accession>A0A936F145</accession>
<keyword evidence="6" id="KW-0798">TonB box</keyword>
<evidence type="ECO:0000256" key="8">
    <source>
        <dbReference type="ARBA" id="ARBA00023170"/>
    </source>
</evidence>
<dbReference type="EMBL" id="JADKCH010000003">
    <property type="protein sequence ID" value="MBK8572203.1"/>
    <property type="molecule type" value="Genomic_DNA"/>
</dbReference>
<dbReference type="GO" id="GO:0009279">
    <property type="term" value="C:cell outer membrane"/>
    <property type="evidence" value="ECO:0007669"/>
    <property type="project" value="UniProtKB-SubCell"/>
</dbReference>
<evidence type="ECO:0000256" key="6">
    <source>
        <dbReference type="ARBA" id="ARBA00023077"/>
    </source>
</evidence>
<evidence type="ECO:0000313" key="12">
    <source>
        <dbReference type="Proteomes" id="UP000709959"/>
    </source>
</evidence>
<comment type="subcellular location">
    <subcellularLocation>
        <location evidence="1">Cell outer membrane</location>
        <topology evidence="1">Multi-pass membrane protein</topology>
    </subcellularLocation>
</comment>
<evidence type="ECO:0000313" key="11">
    <source>
        <dbReference type="EMBL" id="MBK8572203.1"/>
    </source>
</evidence>
<proteinExistence type="predicted"/>
<keyword evidence="8 11" id="KW-0675">Receptor</keyword>
<evidence type="ECO:0000256" key="5">
    <source>
        <dbReference type="ARBA" id="ARBA00022729"/>
    </source>
</evidence>
<organism evidence="11 12">
    <name type="scientific">Candidatus Geothrix odensensis</name>
    <dbReference type="NCBI Taxonomy" id="2954440"/>
    <lineage>
        <taxon>Bacteria</taxon>
        <taxon>Pseudomonadati</taxon>
        <taxon>Acidobacteriota</taxon>
        <taxon>Holophagae</taxon>
        <taxon>Holophagales</taxon>
        <taxon>Holophagaceae</taxon>
        <taxon>Geothrix</taxon>
    </lineage>
</organism>
<protein>
    <submittedName>
        <fullName evidence="11">TonB-dependent receptor</fullName>
    </submittedName>
</protein>
<comment type="caution">
    <text evidence="11">The sequence shown here is derived from an EMBL/GenBank/DDBJ whole genome shotgun (WGS) entry which is preliminary data.</text>
</comment>
<sequence length="288" mass="31185">MTWAVNQDHTVIASFRNPAINDVNRNYSAGELLALVPQISTSDFWNVALRSAWTTNFTTEARIGRKNQMLSAGGSPNGQSPIYSDDTGLFYNNGIFNSADGGDNRGNKTLNIKASLFWNAAGSHQTDFGIDYYEGIRQAKNEQSPTNLIFEAAGVNLATRTGIPTSIWIYTSTAGEAKNFSYGLYANDKWSLNQHWNFQIGVRFDTYKAENEGGAKTAGASGLSPRLGVKYDLFGDSKHIFGLSYAKYNGKVLEGITNSVTGQGNPTEWIGSTTCVAHTGFGPSTTGP</sequence>
<keyword evidence="3" id="KW-1134">Transmembrane beta strand</keyword>
<evidence type="ECO:0000256" key="4">
    <source>
        <dbReference type="ARBA" id="ARBA00022692"/>
    </source>
</evidence>
<keyword evidence="5" id="KW-0732">Signal</keyword>
<dbReference type="InterPro" id="IPR000531">
    <property type="entry name" value="Beta-barrel_TonB"/>
</dbReference>
<dbReference type="Pfam" id="PF00593">
    <property type="entry name" value="TonB_dep_Rec_b-barrel"/>
    <property type="match status" value="1"/>
</dbReference>
<dbReference type="SUPFAM" id="SSF56935">
    <property type="entry name" value="Porins"/>
    <property type="match status" value="1"/>
</dbReference>
<dbReference type="GO" id="GO:0044718">
    <property type="term" value="P:siderophore transmembrane transport"/>
    <property type="evidence" value="ECO:0007669"/>
    <property type="project" value="TreeGrafter"/>
</dbReference>
<evidence type="ECO:0000256" key="2">
    <source>
        <dbReference type="ARBA" id="ARBA00022448"/>
    </source>
</evidence>
<reference evidence="11 12" key="1">
    <citation type="submission" date="2020-10" db="EMBL/GenBank/DDBJ databases">
        <title>Connecting structure to function with the recovery of over 1000 high-quality activated sludge metagenome-assembled genomes encoding full-length rRNA genes using long-read sequencing.</title>
        <authorList>
            <person name="Singleton C.M."/>
            <person name="Petriglieri F."/>
            <person name="Kristensen J.M."/>
            <person name="Kirkegaard R.H."/>
            <person name="Michaelsen T.Y."/>
            <person name="Andersen M.H."/>
            <person name="Karst S.M."/>
            <person name="Dueholm M.S."/>
            <person name="Nielsen P.H."/>
            <person name="Albertsen M."/>
        </authorList>
    </citation>
    <scope>NUCLEOTIDE SEQUENCE [LARGE SCALE GENOMIC DNA]</scope>
    <source>
        <strain evidence="11">OdNE_18-Q3-R46-58_MAXAC.008</strain>
    </source>
</reference>
<gene>
    <name evidence="11" type="ORF">IPN91_06050</name>
</gene>
<dbReference type="InterPro" id="IPR039426">
    <property type="entry name" value="TonB-dep_rcpt-like"/>
</dbReference>
<name>A0A936F145_9BACT</name>
<keyword evidence="2" id="KW-0813">Transport</keyword>
<dbReference type="Gene3D" id="2.40.170.20">
    <property type="entry name" value="TonB-dependent receptor, beta-barrel domain"/>
    <property type="match status" value="1"/>
</dbReference>
<evidence type="ECO:0000256" key="3">
    <source>
        <dbReference type="ARBA" id="ARBA00022452"/>
    </source>
</evidence>
<evidence type="ECO:0000256" key="7">
    <source>
        <dbReference type="ARBA" id="ARBA00023136"/>
    </source>
</evidence>